<reference evidence="3" key="1">
    <citation type="journal article" date="2010" name="Science">
        <title>Signatures of adaptation to obligate biotrophy in the Hyaloperonospora arabidopsidis genome.</title>
        <authorList>
            <person name="Baxter L."/>
            <person name="Tripathy S."/>
            <person name="Ishaque N."/>
            <person name="Boot N."/>
            <person name="Cabral A."/>
            <person name="Kemen E."/>
            <person name="Thines M."/>
            <person name="Ah-Fong A."/>
            <person name="Anderson R."/>
            <person name="Badejoko W."/>
            <person name="Bittner-Eddy P."/>
            <person name="Boore J.L."/>
            <person name="Chibucos M.C."/>
            <person name="Coates M."/>
            <person name="Dehal P."/>
            <person name="Delehaunty K."/>
            <person name="Dong S."/>
            <person name="Downton P."/>
            <person name="Dumas B."/>
            <person name="Fabro G."/>
            <person name="Fronick C."/>
            <person name="Fuerstenberg S.I."/>
            <person name="Fulton L."/>
            <person name="Gaulin E."/>
            <person name="Govers F."/>
            <person name="Hughes L."/>
            <person name="Humphray S."/>
            <person name="Jiang R.H."/>
            <person name="Judelson H."/>
            <person name="Kamoun S."/>
            <person name="Kyung K."/>
            <person name="Meijer H."/>
            <person name="Minx P."/>
            <person name="Morris P."/>
            <person name="Nelson J."/>
            <person name="Phuntumart V."/>
            <person name="Qutob D."/>
            <person name="Rehmany A."/>
            <person name="Rougon-Cardoso A."/>
            <person name="Ryden P."/>
            <person name="Torto-Alalibo T."/>
            <person name="Studholme D."/>
            <person name="Wang Y."/>
            <person name="Win J."/>
            <person name="Wood J."/>
            <person name="Clifton S.W."/>
            <person name="Rogers J."/>
            <person name="Van den Ackerveken G."/>
            <person name="Jones J.D."/>
            <person name="McDowell J.M."/>
            <person name="Beynon J."/>
            <person name="Tyler B.M."/>
        </authorList>
    </citation>
    <scope>NUCLEOTIDE SEQUENCE [LARGE SCALE GENOMIC DNA]</scope>
    <source>
        <strain evidence="3">Emoy2</strain>
    </source>
</reference>
<organism evidence="2 3">
    <name type="scientific">Hyaloperonospora arabidopsidis (strain Emoy2)</name>
    <name type="common">Downy mildew agent</name>
    <name type="synonym">Peronospora arabidopsidis</name>
    <dbReference type="NCBI Taxonomy" id="559515"/>
    <lineage>
        <taxon>Eukaryota</taxon>
        <taxon>Sar</taxon>
        <taxon>Stramenopiles</taxon>
        <taxon>Oomycota</taxon>
        <taxon>Peronosporomycetes</taxon>
        <taxon>Peronosporales</taxon>
        <taxon>Peronosporaceae</taxon>
        <taxon>Hyaloperonospora</taxon>
    </lineage>
</organism>
<dbReference type="HOGENOM" id="CLU_1404934_0_0_1"/>
<dbReference type="Proteomes" id="UP000011713">
    <property type="component" value="Unassembled WGS sequence"/>
</dbReference>
<name>M4C5N1_HYAAE</name>
<proteinExistence type="predicted"/>
<dbReference type="AlphaFoldDB" id="M4C5N1"/>
<evidence type="ECO:0000313" key="2">
    <source>
        <dbReference type="EnsemblProtists" id="HpaP814408"/>
    </source>
</evidence>
<reference evidence="2" key="2">
    <citation type="submission" date="2015-06" db="UniProtKB">
        <authorList>
            <consortium name="EnsemblProtists"/>
        </authorList>
    </citation>
    <scope>IDENTIFICATION</scope>
    <source>
        <strain evidence="2">Emoy2</strain>
    </source>
</reference>
<accession>M4C5N1</accession>
<feature type="transmembrane region" description="Helical" evidence="1">
    <location>
        <begin position="164"/>
        <end position="182"/>
    </location>
</feature>
<dbReference type="EnsemblProtists" id="HpaT814408">
    <property type="protein sequence ID" value="HpaP814408"/>
    <property type="gene ID" value="HpaG814408"/>
</dbReference>
<dbReference type="EMBL" id="JH598409">
    <property type="status" value="NOT_ANNOTATED_CDS"/>
    <property type="molecule type" value="Genomic_DNA"/>
</dbReference>
<evidence type="ECO:0000256" key="1">
    <source>
        <dbReference type="SAM" id="Phobius"/>
    </source>
</evidence>
<dbReference type="InParanoid" id="M4C5N1"/>
<feature type="transmembrane region" description="Helical" evidence="1">
    <location>
        <begin position="91"/>
        <end position="108"/>
    </location>
</feature>
<keyword evidence="1" id="KW-0472">Membrane</keyword>
<keyword evidence="1" id="KW-1133">Transmembrane helix</keyword>
<protein>
    <submittedName>
        <fullName evidence="2">Uncharacterized protein</fullName>
    </submittedName>
</protein>
<evidence type="ECO:0000313" key="3">
    <source>
        <dbReference type="Proteomes" id="UP000011713"/>
    </source>
</evidence>
<dbReference type="VEuPathDB" id="FungiDB:HpaG814408"/>
<keyword evidence="1" id="KW-0812">Transmembrane</keyword>
<keyword evidence="3" id="KW-1185">Reference proteome</keyword>
<dbReference type="Gene3D" id="3.30.1440.10">
    <property type="match status" value="1"/>
</dbReference>
<dbReference type="InterPro" id="IPR022803">
    <property type="entry name" value="Ribosomal_uL5_dom_sf"/>
</dbReference>
<sequence>MVFQIYYDKLVKKDFILKDITDKVVPEIDKLEIVIYYPKIVDDYEIVFDGVIYLEELSGQFPSLKQLSTKRTGASEYESNYLVRVSLRNKALYDFLFFLYISLLFLWTQRRMILTFSKKLDKQTKVVKLFKKEFFYLFNMPLIYDERRDSWNFQIHVYMKNTTINIDLLGSIFSCFFIYDILNLKRTKKNEILK</sequence>
<dbReference type="SUPFAM" id="SSF55282">
    <property type="entry name" value="RL5-like"/>
    <property type="match status" value="1"/>
</dbReference>